<dbReference type="EMBL" id="FN543502">
    <property type="protein sequence ID" value="CBG91657.1"/>
    <property type="molecule type" value="Genomic_DNA"/>
</dbReference>
<keyword evidence="2" id="KW-1185">Reference proteome</keyword>
<proteinExistence type="predicted"/>
<dbReference type="KEGG" id="cro:ROD_49821"/>
<reference evidence="1 2" key="1">
    <citation type="journal article" date="2010" name="J. Bacteriol.">
        <title>The Citrobacter rodentium genome sequence reveals convergent evolution with human pathogenic Escherichia coli.</title>
        <authorList>
            <person name="Petty N.K."/>
            <person name="Bulgin R."/>
            <person name="Crepin V.F."/>
            <person name="Cerdeno-Tarraga A.M."/>
            <person name="Schroeder G.N."/>
            <person name="Quail M.A."/>
            <person name="Lennard N."/>
            <person name="Corton C."/>
            <person name="Barron A."/>
            <person name="Clark L."/>
            <person name="Toribio A.L."/>
            <person name="Parkhill J."/>
            <person name="Dougan G."/>
            <person name="Frankel G."/>
            <person name="Thomson N.R."/>
        </authorList>
    </citation>
    <scope>NUCLEOTIDE SEQUENCE [LARGE SCALE GENOMIC DNA]</scope>
    <source>
        <strain evidence="1 2">ICC168</strain>
    </source>
</reference>
<dbReference type="HOGENOM" id="CLU_195117_0_0_6"/>
<dbReference type="AlphaFoldDB" id="D2TSU0"/>
<evidence type="ECO:0000313" key="2">
    <source>
        <dbReference type="Proteomes" id="UP000001889"/>
    </source>
</evidence>
<sequence length="81" mass="8962">MQKAGYGEGCEEDVMVIRKTVCRDCSNAITHNTECCPSCASTASSGYYRNTDRRRCLLTSLLVLTLPVGLCRQYSTHRIPG</sequence>
<gene>
    <name evidence="1" type="ordered locus">ROD_49821</name>
</gene>
<name>D2TSU0_CITRI</name>
<dbReference type="Proteomes" id="UP000001889">
    <property type="component" value="Chromosome"/>
</dbReference>
<protein>
    <submittedName>
        <fullName evidence="1">Uncharacterized protein</fullName>
    </submittedName>
</protein>
<organism evidence="1 2">
    <name type="scientific">Citrobacter rodentium (strain ICC168)</name>
    <name type="common">Citrobacter freundii biotype 4280</name>
    <dbReference type="NCBI Taxonomy" id="637910"/>
    <lineage>
        <taxon>Bacteria</taxon>
        <taxon>Pseudomonadati</taxon>
        <taxon>Pseudomonadota</taxon>
        <taxon>Gammaproteobacteria</taxon>
        <taxon>Enterobacterales</taxon>
        <taxon>Enterobacteriaceae</taxon>
        <taxon>Citrobacter</taxon>
    </lineage>
</organism>
<evidence type="ECO:0000313" key="1">
    <source>
        <dbReference type="EMBL" id="CBG91657.1"/>
    </source>
</evidence>
<accession>D2TSU0</accession>